<feature type="transmembrane region" description="Helical" evidence="1">
    <location>
        <begin position="26"/>
        <end position="45"/>
    </location>
</feature>
<keyword evidence="1" id="KW-0812">Transmembrane</keyword>
<sequence>MPRAHVDAYRQRSSPAIKSAAARGRFDFATCTLLYIVNAAFGFYFYQHMVAPGAGDRLGRPFSNFYWVLCMYGHVRAALYVIREVLSPRKFGNMFDDTTARHHLVHAVMLVVVLMGCSFFSYHIVYVRIFDQGLGSSSIFYPLEGSEQWNCLKEVTDCDEFAIFSGWTVNQTSLGASYSYGEWYGSWDGILQG</sequence>
<feature type="transmembrane region" description="Helical" evidence="1">
    <location>
        <begin position="103"/>
        <end position="125"/>
    </location>
</feature>
<accession>A0A7S4MCS1</accession>
<keyword evidence="1" id="KW-0472">Membrane</keyword>
<gene>
    <name evidence="2" type="ORF">CPOL0286_LOCUS7568</name>
</gene>
<name>A0A7S4MCS1_9EUKA</name>
<feature type="transmembrane region" description="Helical" evidence="1">
    <location>
        <begin position="65"/>
        <end position="82"/>
    </location>
</feature>
<evidence type="ECO:0000256" key="1">
    <source>
        <dbReference type="SAM" id="Phobius"/>
    </source>
</evidence>
<keyword evidence="1" id="KW-1133">Transmembrane helix</keyword>
<dbReference type="AlphaFoldDB" id="A0A7S4MCS1"/>
<evidence type="ECO:0000313" key="2">
    <source>
        <dbReference type="EMBL" id="CAE2215434.1"/>
    </source>
</evidence>
<protein>
    <submittedName>
        <fullName evidence="2">Uncharacterized protein</fullName>
    </submittedName>
</protein>
<proteinExistence type="predicted"/>
<reference evidence="2" key="1">
    <citation type="submission" date="2021-01" db="EMBL/GenBank/DDBJ databases">
        <authorList>
            <person name="Corre E."/>
            <person name="Pelletier E."/>
            <person name="Niang G."/>
            <person name="Scheremetjew M."/>
            <person name="Finn R."/>
            <person name="Kale V."/>
            <person name="Holt S."/>
            <person name="Cochrane G."/>
            <person name="Meng A."/>
            <person name="Brown T."/>
            <person name="Cohen L."/>
        </authorList>
    </citation>
    <scope>NUCLEOTIDE SEQUENCE</scope>
    <source>
        <strain evidence="2">UIO037</strain>
    </source>
</reference>
<dbReference type="EMBL" id="HBKO01016577">
    <property type="protein sequence ID" value="CAE2215434.1"/>
    <property type="molecule type" value="Transcribed_RNA"/>
</dbReference>
<organism evidence="2">
    <name type="scientific">Prymnesium polylepis</name>
    <dbReference type="NCBI Taxonomy" id="72548"/>
    <lineage>
        <taxon>Eukaryota</taxon>
        <taxon>Haptista</taxon>
        <taxon>Haptophyta</taxon>
        <taxon>Prymnesiophyceae</taxon>
        <taxon>Prymnesiales</taxon>
        <taxon>Prymnesiaceae</taxon>
        <taxon>Prymnesium</taxon>
    </lineage>
</organism>